<reference evidence="4" key="1">
    <citation type="submission" date="2020-11" db="EMBL/GenBank/DDBJ databases">
        <authorList>
            <consortium name="DOE Joint Genome Institute"/>
            <person name="Ahrendt S."/>
            <person name="Riley R."/>
            <person name="Andreopoulos W."/>
            <person name="Labutti K."/>
            <person name="Pangilinan J."/>
            <person name="Ruiz-Duenas F.J."/>
            <person name="Barrasa J.M."/>
            <person name="Sanchez-Garcia M."/>
            <person name="Camarero S."/>
            <person name="Miyauchi S."/>
            <person name="Serrano A."/>
            <person name="Linde D."/>
            <person name="Babiker R."/>
            <person name="Drula E."/>
            <person name="Ayuso-Fernandez I."/>
            <person name="Pacheco R."/>
            <person name="Padilla G."/>
            <person name="Ferreira P."/>
            <person name="Barriuso J."/>
            <person name="Kellner H."/>
            <person name="Castanera R."/>
            <person name="Alfaro M."/>
            <person name="Ramirez L."/>
            <person name="Pisabarro A.G."/>
            <person name="Kuo A."/>
            <person name="Tritt A."/>
            <person name="Lipzen A."/>
            <person name="He G."/>
            <person name="Yan M."/>
            <person name="Ng V."/>
            <person name="Cullen D."/>
            <person name="Martin F."/>
            <person name="Rosso M.-N."/>
            <person name="Henrissat B."/>
            <person name="Hibbett D."/>
            <person name="Martinez A.T."/>
            <person name="Grigoriev I.V."/>
        </authorList>
    </citation>
    <scope>NUCLEOTIDE SEQUENCE</scope>
    <source>
        <strain evidence="4">MF-IS2</strain>
    </source>
</reference>
<accession>A0A9P5XGD9</accession>
<name>A0A9P5XGD9_9AGAR</name>
<dbReference type="GO" id="GO:0005634">
    <property type="term" value="C:nucleus"/>
    <property type="evidence" value="ECO:0007669"/>
    <property type="project" value="UniProtKB-SubCell"/>
</dbReference>
<dbReference type="Proteomes" id="UP000807342">
    <property type="component" value="Unassembled WGS sequence"/>
</dbReference>
<organism evidence="4 5">
    <name type="scientific">Macrolepiota fuliginosa MF-IS2</name>
    <dbReference type="NCBI Taxonomy" id="1400762"/>
    <lineage>
        <taxon>Eukaryota</taxon>
        <taxon>Fungi</taxon>
        <taxon>Dikarya</taxon>
        <taxon>Basidiomycota</taxon>
        <taxon>Agaricomycotina</taxon>
        <taxon>Agaricomycetes</taxon>
        <taxon>Agaricomycetidae</taxon>
        <taxon>Agaricales</taxon>
        <taxon>Agaricineae</taxon>
        <taxon>Agaricaceae</taxon>
        <taxon>Macrolepiota</taxon>
    </lineage>
</organism>
<dbReference type="PROSITE" id="PS50039">
    <property type="entry name" value="FORK_HEAD_3"/>
    <property type="match status" value="1"/>
</dbReference>
<protein>
    <recommendedName>
        <fullName evidence="3">Fork-head domain-containing protein</fullName>
    </recommendedName>
</protein>
<dbReference type="InterPro" id="IPR036388">
    <property type="entry name" value="WH-like_DNA-bd_sf"/>
</dbReference>
<dbReference type="GO" id="GO:0043565">
    <property type="term" value="F:sequence-specific DNA binding"/>
    <property type="evidence" value="ECO:0007669"/>
    <property type="project" value="InterPro"/>
</dbReference>
<dbReference type="InterPro" id="IPR001766">
    <property type="entry name" value="Fork_head_dom"/>
</dbReference>
<dbReference type="Gene3D" id="1.10.10.10">
    <property type="entry name" value="Winged helix-like DNA-binding domain superfamily/Winged helix DNA-binding domain"/>
    <property type="match status" value="1"/>
</dbReference>
<dbReference type="Pfam" id="PF00250">
    <property type="entry name" value="Forkhead"/>
    <property type="match status" value="1"/>
</dbReference>
<evidence type="ECO:0000256" key="2">
    <source>
        <dbReference type="PROSITE-ProRule" id="PRU00089"/>
    </source>
</evidence>
<dbReference type="SUPFAM" id="SSF46785">
    <property type="entry name" value="Winged helix' DNA-binding domain"/>
    <property type="match status" value="1"/>
</dbReference>
<evidence type="ECO:0000256" key="1">
    <source>
        <dbReference type="ARBA" id="ARBA00023125"/>
    </source>
</evidence>
<comment type="caution">
    <text evidence="4">The sequence shown here is derived from an EMBL/GenBank/DDBJ whole genome shotgun (WGS) entry which is preliminary data.</text>
</comment>
<keyword evidence="1 2" id="KW-0238">DNA-binding</keyword>
<proteinExistence type="predicted"/>
<sequence>MKIAIHESRKGRLTLRGILRALGDRFVYFRELGSSSWKNSIRRSLLLYDAHLRSVDVPEEGHKRKDAAPYNGGCLLWRYIWPKNKYRQNKSVTEIKRVAQKEPPKTAQRCRLILKCQAVINKANHRLTSAC</sequence>
<dbReference type="EMBL" id="MU151104">
    <property type="protein sequence ID" value="KAF9450493.1"/>
    <property type="molecule type" value="Genomic_DNA"/>
</dbReference>
<dbReference type="AlphaFoldDB" id="A0A9P5XGD9"/>
<evidence type="ECO:0000313" key="4">
    <source>
        <dbReference type="EMBL" id="KAF9450493.1"/>
    </source>
</evidence>
<gene>
    <name evidence="4" type="ORF">P691DRAFT_466422</name>
</gene>
<dbReference type="InterPro" id="IPR036390">
    <property type="entry name" value="WH_DNA-bd_sf"/>
</dbReference>
<comment type="subcellular location">
    <subcellularLocation>
        <location evidence="2">Nucleus</location>
    </subcellularLocation>
</comment>
<dbReference type="OrthoDB" id="5954824at2759"/>
<feature type="DNA-binding region" description="Fork-head" evidence="2">
    <location>
        <begin position="1"/>
        <end position="77"/>
    </location>
</feature>
<evidence type="ECO:0000259" key="3">
    <source>
        <dbReference type="PROSITE" id="PS50039"/>
    </source>
</evidence>
<feature type="domain" description="Fork-head" evidence="3">
    <location>
        <begin position="1"/>
        <end position="77"/>
    </location>
</feature>
<keyword evidence="5" id="KW-1185">Reference proteome</keyword>
<evidence type="ECO:0000313" key="5">
    <source>
        <dbReference type="Proteomes" id="UP000807342"/>
    </source>
</evidence>
<dbReference type="GO" id="GO:0003700">
    <property type="term" value="F:DNA-binding transcription factor activity"/>
    <property type="evidence" value="ECO:0007669"/>
    <property type="project" value="InterPro"/>
</dbReference>
<keyword evidence="2" id="KW-0539">Nucleus</keyword>